<dbReference type="InterPro" id="IPR017937">
    <property type="entry name" value="Thioredoxin_CS"/>
</dbReference>
<dbReference type="InterPro" id="IPR050553">
    <property type="entry name" value="Thioredoxin_ResA/DsbE_sf"/>
</dbReference>
<feature type="domain" description="Thioredoxin" evidence="4">
    <location>
        <begin position="84"/>
        <end position="230"/>
    </location>
</feature>
<dbReference type="PROSITE" id="PS51352">
    <property type="entry name" value="THIOREDOXIN_2"/>
    <property type="match status" value="1"/>
</dbReference>
<comment type="caution">
    <text evidence="5">The sequence shown here is derived from an EMBL/GenBank/DDBJ whole genome shotgun (WGS) entry which is preliminary data.</text>
</comment>
<evidence type="ECO:0000313" key="6">
    <source>
        <dbReference type="Proteomes" id="UP001433071"/>
    </source>
</evidence>
<keyword evidence="2" id="KW-0201">Cytochrome c-type biogenesis</keyword>
<name>A0ABV1YY12_9HYPH</name>
<protein>
    <submittedName>
        <fullName evidence="5">TlpA family protein disulfide reductase</fullName>
    </submittedName>
</protein>
<dbReference type="RefSeq" id="WP_352557637.1">
    <property type="nucleotide sequence ID" value="NZ_JAMYQB010000007.1"/>
</dbReference>
<dbReference type="SUPFAM" id="SSF52833">
    <property type="entry name" value="Thioredoxin-like"/>
    <property type="match status" value="1"/>
</dbReference>
<dbReference type="PANTHER" id="PTHR42852">
    <property type="entry name" value="THIOL:DISULFIDE INTERCHANGE PROTEIN DSBE"/>
    <property type="match status" value="1"/>
</dbReference>
<evidence type="ECO:0000256" key="2">
    <source>
        <dbReference type="ARBA" id="ARBA00022748"/>
    </source>
</evidence>
<dbReference type="PANTHER" id="PTHR42852:SF13">
    <property type="entry name" value="PROTEIN DIPZ"/>
    <property type="match status" value="1"/>
</dbReference>
<organism evidence="5 6">
    <name type="scientific">Mesorhizobium caraganae</name>
    <dbReference type="NCBI Taxonomy" id="483206"/>
    <lineage>
        <taxon>Bacteria</taxon>
        <taxon>Pseudomonadati</taxon>
        <taxon>Pseudomonadota</taxon>
        <taxon>Alphaproteobacteria</taxon>
        <taxon>Hyphomicrobiales</taxon>
        <taxon>Phyllobacteriaceae</taxon>
        <taxon>Mesorhizobium</taxon>
    </lineage>
</organism>
<dbReference type="NCBIfam" id="NF047696">
    <property type="entry name" value="ThlDiSintTplARhiz"/>
    <property type="match status" value="1"/>
</dbReference>
<dbReference type="InterPro" id="IPR013766">
    <property type="entry name" value="Thioredoxin_domain"/>
</dbReference>
<evidence type="ECO:0000256" key="3">
    <source>
        <dbReference type="ARBA" id="ARBA00023284"/>
    </source>
</evidence>
<evidence type="ECO:0000259" key="4">
    <source>
        <dbReference type="PROSITE" id="PS51352"/>
    </source>
</evidence>
<keyword evidence="6" id="KW-1185">Reference proteome</keyword>
<dbReference type="EMBL" id="JAMYQB010000007">
    <property type="protein sequence ID" value="MER9404587.1"/>
    <property type="molecule type" value="Genomic_DNA"/>
</dbReference>
<evidence type="ECO:0000313" key="5">
    <source>
        <dbReference type="EMBL" id="MER9404587.1"/>
    </source>
</evidence>
<gene>
    <name evidence="5" type="ORF">NKI36_11055</name>
</gene>
<dbReference type="PROSITE" id="PS00194">
    <property type="entry name" value="THIOREDOXIN_1"/>
    <property type="match status" value="1"/>
</dbReference>
<proteinExistence type="predicted"/>
<accession>A0ABV1YY12</accession>
<dbReference type="Proteomes" id="UP001433071">
    <property type="component" value="Unassembled WGS sequence"/>
</dbReference>
<dbReference type="CDD" id="cd02966">
    <property type="entry name" value="TlpA_like_family"/>
    <property type="match status" value="1"/>
</dbReference>
<dbReference type="Gene3D" id="3.40.30.10">
    <property type="entry name" value="Glutaredoxin"/>
    <property type="match status" value="1"/>
</dbReference>
<comment type="subcellular location">
    <subcellularLocation>
        <location evidence="1">Cell envelope</location>
    </subcellularLocation>
</comment>
<sequence length="231" mass="23599">MADGNRYFPAPRLILAALVAGVLAGAVAVYVSESGSGNNAASGSTPAQAATGGSKDDVACAAKSDRAKKVASAATGQVAALLPADPPQSLKGLAFNGPDGKPMTIADHAGKTVLLNLWATWCAPCRAEMPALDALQKEKGSDAFEVIAVNVDAGDDVKPKKFLGDIGIEKLGYYRDSTLALFNDVKTRGLALGLPVTMLIDAEGCLVAHMNGPAEWSGPDAKRLVEAALAP</sequence>
<dbReference type="Pfam" id="PF08534">
    <property type="entry name" value="Redoxin"/>
    <property type="match status" value="1"/>
</dbReference>
<reference evidence="5 6" key="1">
    <citation type="journal article" date="2024" name="Proc. Natl. Acad. Sci. U.S.A.">
        <title>The evolutionary genomics of adaptation to stress in wild rhizobium bacteria.</title>
        <authorList>
            <person name="Kehlet-Delgado H."/>
            <person name="Montoya A.P."/>
            <person name="Jensen K.T."/>
            <person name="Wendlandt C.E."/>
            <person name="Dexheimer C."/>
            <person name="Roberts M."/>
            <person name="Torres Martinez L."/>
            <person name="Friesen M.L."/>
            <person name="Griffitts J.S."/>
            <person name="Porter S.S."/>
        </authorList>
    </citation>
    <scope>NUCLEOTIDE SEQUENCE [LARGE SCALE GENOMIC DNA]</scope>
    <source>
        <strain evidence="5 6">M0641</strain>
    </source>
</reference>
<dbReference type="InterPro" id="IPR036249">
    <property type="entry name" value="Thioredoxin-like_sf"/>
</dbReference>
<keyword evidence="3" id="KW-0676">Redox-active center</keyword>
<dbReference type="InterPro" id="IPR013740">
    <property type="entry name" value="Redoxin"/>
</dbReference>
<evidence type="ECO:0000256" key="1">
    <source>
        <dbReference type="ARBA" id="ARBA00004196"/>
    </source>
</evidence>